<dbReference type="EMBL" id="VSSQ01042821">
    <property type="protein sequence ID" value="MPM96438.1"/>
    <property type="molecule type" value="Genomic_DNA"/>
</dbReference>
<evidence type="ECO:0000256" key="2">
    <source>
        <dbReference type="ARBA" id="ARBA00022692"/>
    </source>
</evidence>
<dbReference type="Pfam" id="PF05140">
    <property type="entry name" value="ResB"/>
    <property type="match status" value="1"/>
</dbReference>
<dbReference type="PANTHER" id="PTHR31566:SF5">
    <property type="entry name" value="RESB-LIKE DOMAIN-CONTAINING PROTEIN"/>
    <property type="match status" value="1"/>
</dbReference>
<organism evidence="8">
    <name type="scientific">bioreactor metagenome</name>
    <dbReference type="NCBI Taxonomy" id="1076179"/>
    <lineage>
        <taxon>unclassified sequences</taxon>
        <taxon>metagenomes</taxon>
        <taxon>ecological metagenomes</taxon>
    </lineage>
</organism>
<evidence type="ECO:0000256" key="4">
    <source>
        <dbReference type="ARBA" id="ARBA00022989"/>
    </source>
</evidence>
<proteinExistence type="predicted"/>
<comment type="subcellular location">
    <subcellularLocation>
        <location evidence="1">Membrane</location>
        <topology evidence="1">Multi-pass membrane protein</topology>
    </subcellularLocation>
</comment>
<evidence type="ECO:0000313" key="8">
    <source>
        <dbReference type="EMBL" id="MPM96438.1"/>
    </source>
</evidence>
<dbReference type="PANTHER" id="PTHR31566">
    <property type="entry name" value="CYTOCHROME C BIOGENESIS PROTEIN CCS1, CHLOROPLASTIC"/>
    <property type="match status" value="1"/>
</dbReference>
<dbReference type="InterPro" id="IPR023494">
    <property type="entry name" value="Cyt_c_bgen_Ccs1/CcsB/ResB"/>
</dbReference>
<reference evidence="8" key="1">
    <citation type="submission" date="2019-08" db="EMBL/GenBank/DDBJ databases">
        <authorList>
            <person name="Kucharzyk K."/>
            <person name="Murdoch R.W."/>
            <person name="Higgins S."/>
            <person name="Loffler F."/>
        </authorList>
    </citation>
    <scope>NUCLEOTIDE SEQUENCE</scope>
</reference>
<protein>
    <recommendedName>
        <fullName evidence="7">ResB-like domain-containing protein</fullName>
    </recommendedName>
</protein>
<keyword evidence="5 6" id="KW-0472">Membrane</keyword>
<evidence type="ECO:0000256" key="1">
    <source>
        <dbReference type="ARBA" id="ARBA00004141"/>
    </source>
</evidence>
<comment type="caution">
    <text evidence="8">The sequence shown here is derived from an EMBL/GenBank/DDBJ whole genome shotgun (WGS) entry which is preliminary data.</text>
</comment>
<dbReference type="GO" id="GO:0017004">
    <property type="term" value="P:cytochrome complex assembly"/>
    <property type="evidence" value="ECO:0007669"/>
    <property type="project" value="UniProtKB-KW"/>
</dbReference>
<dbReference type="InterPro" id="IPR007816">
    <property type="entry name" value="ResB-like_domain"/>
</dbReference>
<evidence type="ECO:0000259" key="7">
    <source>
        <dbReference type="Pfam" id="PF05140"/>
    </source>
</evidence>
<name>A0A645E4X3_9ZZZZ</name>
<dbReference type="GO" id="GO:0016020">
    <property type="term" value="C:membrane"/>
    <property type="evidence" value="ECO:0007669"/>
    <property type="project" value="UniProtKB-SubCell"/>
</dbReference>
<gene>
    <name evidence="8" type="ORF">SDC9_143601</name>
</gene>
<keyword evidence="3" id="KW-0201">Cytochrome c-type biogenesis</keyword>
<evidence type="ECO:0000256" key="3">
    <source>
        <dbReference type="ARBA" id="ARBA00022748"/>
    </source>
</evidence>
<dbReference type="AlphaFoldDB" id="A0A645E4X3"/>
<feature type="domain" description="ResB-like" evidence="7">
    <location>
        <begin position="5"/>
        <end position="49"/>
    </location>
</feature>
<keyword evidence="2 6" id="KW-0812">Transmembrane</keyword>
<feature type="transmembrane region" description="Helical" evidence="6">
    <location>
        <begin position="65"/>
        <end position="85"/>
    </location>
</feature>
<accession>A0A645E4X3</accession>
<evidence type="ECO:0000256" key="5">
    <source>
        <dbReference type="ARBA" id="ARBA00023136"/>
    </source>
</evidence>
<keyword evidence="4 6" id="KW-1133">Transmembrane helix</keyword>
<evidence type="ECO:0000256" key="6">
    <source>
        <dbReference type="SAM" id="Phobius"/>
    </source>
</evidence>
<sequence>MTFPEPKAYRSEVKVFTPDGDVKNGIIEVNSPMTMKSWKIYQFSYDTQKGRDSEHSIFELVYDPWVIPSYIGFILMLIGAVTLFWKGGRR</sequence>